<accession>A0ABP0DRU0</accession>
<comment type="caution">
    <text evidence="3">The sequence shown here is derived from an EMBL/GenBank/DDBJ whole genome shotgun (WGS) entry which is preliminary data.</text>
</comment>
<protein>
    <recommendedName>
        <fullName evidence="2">Retrovirus-related Pol polyprotein from transposon TNT 1-94-like beta-barrel domain-containing protein</fullName>
    </recommendedName>
</protein>
<name>A0ABP0DRU0_9PEZI</name>
<evidence type="ECO:0000256" key="1">
    <source>
        <dbReference type="SAM" id="MobiDB-lite"/>
    </source>
</evidence>
<feature type="compositionally biased region" description="Low complexity" evidence="1">
    <location>
        <begin position="388"/>
        <end position="398"/>
    </location>
</feature>
<dbReference type="InterPro" id="IPR054722">
    <property type="entry name" value="PolX-like_BBD"/>
</dbReference>
<evidence type="ECO:0000259" key="2">
    <source>
        <dbReference type="Pfam" id="PF22936"/>
    </source>
</evidence>
<evidence type="ECO:0000313" key="3">
    <source>
        <dbReference type="EMBL" id="CAK7269725.1"/>
    </source>
</evidence>
<dbReference type="EMBL" id="CAWUOM010000062">
    <property type="protein sequence ID" value="CAK7269725.1"/>
    <property type="molecule type" value="Genomic_DNA"/>
</dbReference>
<dbReference type="Proteomes" id="UP001642501">
    <property type="component" value="Unassembled WGS sequence"/>
</dbReference>
<feature type="region of interest" description="Disordered" evidence="1">
    <location>
        <begin position="378"/>
        <end position="398"/>
    </location>
</feature>
<proteinExistence type="predicted"/>
<dbReference type="Pfam" id="PF22936">
    <property type="entry name" value="Pol_BBD"/>
    <property type="match status" value="1"/>
</dbReference>
<feature type="region of interest" description="Disordered" evidence="1">
    <location>
        <begin position="226"/>
        <end position="247"/>
    </location>
</feature>
<sequence length="454" mass="50681">MAKDEHDLKMEIPNDLNVKVIIGRKLTSIDKDASEFWSQLMTTFTSTMTEAVFCTEEAVASKLTPLATRRLTSVYSELFHAAGPVTRNSMHIYQLLRSAYGRQLKAERALTDRRRAALLTVMSVTFYSPEMGRWITALENLLEAQRLCQSPLDKSQVREAVFSGVQRYHGSLLGHNIWALSSADTKDLIVWLHEVYQPLVEVTHTALRNNRFCVLCRTRYSFGQHVSEPPAKPHTGNRSPNRNYKRPKAARAIDFRDDSFNDSMVAPLIYDTGATHSIFNSRNTFADYQTIDGKDIVVGGGSAKFVEKGTAKVRSSSHRTIKLPNSYHVPTARDNLLSHDAIANTDLNLAWTTDKGVAFAHSDGAPALHFERRNRRLIQTHSNPPPTTEAVTASASTHSAAPDLHAAFGHPGRDAGHRIARKLGVKYQHPDQCKVCSKAKMTVKPHRRSKSAET</sequence>
<evidence type="ECO:0000313" key="4">
    <source>
        <dbReference type="Proteomes" id="UP001642501"/>
    </source>
</evidence>
<gene>
    <name evidence="3" type="ORF">SEPCBS57363_003749</name>
</gene>
<keyword evidence="4" id="KW-1185">Reference proteome</keyword>
<feature type="domain" description="Retrovirus-related Pol polyprotein from transposon TNT 1-94-like beta-barrel" evidence="2">
    <location>
        <begin position="269"/>
        <end position="344"/>
    </location>
</feature>
<organism evidence="3 4">
    <name type="scientific">Sporothrix epigloea</name>
    <dbReference type="NCBI Taxonomy" id="1892477"/>
    <lineage>
        <taxon>Eukaryota</taxon>
        <taxon>Fungi</taxon>
        <taxon>Dikarya</taxon>
        <taxon>Ascomycota</taxon>
        <taxon>Pezizomycotina</taxon>
        <taxon>Sordariomycetes</taxon>
        <taxon>Sordariomycetidae</taxon>
        <taxon>Ophiostomatales</taxon>
        <taxon>Ophiostomataceae</taxon>
        <taxon>Sporothrix</taxon>
    </lineage>
</organism>
<reference evidence="3 4" key="1">
    <citation type="submission" date="2024-01" db="EMBL/GenBank/DDBJ databases">
        <authorList>
            <person name="Allen C."/>
            <person name="Tagirdzhanova G."/>
        </authorList>
    </citation>
    <scope>NUCLEOTIDE SEQUENCE [LARGE SCALE GENOMIC DNA]</scope>
    <source>
        <strain evidence="3 4">CBS 573.63</strain>
    </source>
</reference>